<evidence type="ECO:0000313" key="3">
    <source>
        <dbReference type="Proteomes" id="UP000726737"/>
    </source>
</evidence>
<dbReference type="OrthoDB" id="2389045at2759"/>
<evidence type="ECO:0008006" key="4">
    <source>
        <dbReference type="Google" id="ProtNLM"/>
    </source>
</evidence>
<protein>
    <recommendedName>
        <fullName evidence="4">F-box domain-containing protein</fullName>
    </recommendedName>
</protein>
<feature type="region of interest" description="Disordered" evidence="1">
    <location>
        <begin position="702"/>
        <end position="739"/>
    </location>
</feature>
<reference evidence="2" key="1">
    <citation type="journal article" date="2020" name="Fungal Divers.">
        <title>Resolving the Mortierellaceae phylogeny through synthesis of multi-gene phylogenetics and phylogenomics.</title>
        <authorList>
            <person name="Vandepol N."/>
            <person name="Liber J."/>
            <person name="Desiro A."/>
            <person name="Na H."/>
            <person name="Kennedy M."/>
            <person name="Barry K."/>
            <person name="Grigoriev I.V."/>
            <person name="Miller A.N."/>
            <person name="O'Donnell K."/>
            <person name="Stajich J.E."/>
            <person name="Bonito G."/>
        </authorList>
    </citation>
    <scope>NUCLEOTIDE SEQUENCE</scope>
    <source>
        <strain evidence="2">KOD948</strain>
    </source>
</reference>
<keyword evidence="3" id="KW-1185">Reference proteome</keyword>
<name>A0A9P6PSL0_9FUNG</name>
<dbReference type="InterPro" id="IPR032675">
    <property type="entry name" value="LRR_dom_sf"/>
</dbReference>
<organism evidence="2 3">
    <name type="scientific">Mortierella polycephala</name>
    <dbReference type="NCBI Taxonomy" id="41804"/>
    <lineage>
        <taxon>Eukaryota</taxon>
        <taxon>Fungi</taxon>
        <taxon>Fungi incertae sedis</taxon>
        <taxon>Mucoromycota</taxon>
        <taxon>Mortierellomycotina</taxon>
        <taxon>Mortierellomycetes</taxon>
        <taxon>Mortierellales</taxon>
        <taxon>Mortierellaceae</taxon>
        <taxon>Mortierella</taxon>
    </lineage>
</organism>
<feature type="compositionally biased region" description="Basic and acidic residues" evidence="1">
    <location>
        <begin position="725"/>
        <end position="739"/>
    </location>
</feature>
<sequence length="818" mass="93630">MTARAQEIQEAETKIVGHGSDKKLASELRNLGLLVDVKQMLDHIDTTLEFRCWPEIKKLGFFVNYFLEANVCLPRNRLLFAEDQRYQHQQSHPAPGSVQLRAHSALDIPEILELVFAHVDKYTLRNTVILVCRQWFLMNQHRILREIIWNDSWNSWILRRNLSKLPAAGRLCCYQSPLRTKKLLSGKGQDWDKLVNALKSKHNRYLEYQQQPSRQSIEEQTRVLMRRRLFDTPLQELQLNGFIHLDSWLPKILPYLQSLTTLSLTVKHQAVLHVDQVILSCPHLLSLQVKSSFEFNVDMPATTTTNEPDSSRHQRLQPWPLRSLVLQRVTIHQDSLGNLLSVTPRLQELKLVYINETVYENYQPKVVFDQHQIFRQVQSKSLPLRSFHLSFADEDTADAFAQEMVQGLPPTVSEWSFYSNDLQPLMIQSLQQIPNVVTTLELTGFGSGAAYQGGLQDYLCESPHLLHLKAPFISFMPHHMDLHGHLKRTYNLCPAGTFHWNHSSNNNQSENSSSSSSTSSSSSSSVNSTSDHNNSSSCSGCVGAGPANGRIWACRKLRTLHLGLHGYGLPIVDSAHPGLTRVLFGYISRVCPHLQDLQINAPWIAVSLEGGLCLSARLMNLERLSIRICEINIKFKSVDLDWMAPWGQGLKLQQKRQAVLNKYSNTTAWEMRQEEQRMRTMNLCIGGRRRWTLNNGRSFLRADDEDKENGEHNGSDGDGDDNGDGEGKKKMSKGRKMEMEGCVSKDDAVWRQLVNLGSLLDVKMMLEEMHAAEQFQCWPLLREISLYTESDSHHRLERAVERLLPGKYRPHAIWTYHI</sequence>
<evidence type="ECO:0000256" key="1">
    <source>
        <dbReference type="SAM" id="MobiDB-lite"/>
    </source>
</evidence>
<accession>A0A9P6PSL0</accession>
<dbReference type="EMBL" id="JAAAJA010000557">
    <property type="protein sequence ID" value="KAG0251949.1"/>
    <property type="molecule type" value="Genomic_DNA"/>
</dbReference>
<gene>
    <name evidence="2" type="ORF">BG011_007299</name>
</gene>
<feature type="compositionally biased region" description="Basic and acidic residues" evidence="1">
    <location>
        <begin position="702"/>
        <end position="715"/>
    </location>
</feature>
<dbReference type="Gene3D" id="3.80.10.10">
    <property type="entry name" value="Ribonuclease Inhibitor"/>
    <property type="match status" value="1"/>
</dbReference>
<dbReference type="AlphaFoldDB" id="A0A9P6PSL0"/>
<dbReference type="Gene3D" id="1.20.1280.50">
    <property type="match status" value="1"/>
</dbReference>
<comment type="caution">
    <text evidence="2">The sequence shown here is derived from an EMBL/GenBank/DDBJ whole genome shotgun (WGS) entry which is preliminary data.</text>
</comment>
<proteinExistence type="predicted"/>
<dbReference type="Proteomes" id="UP000726737">
    <property type="component" value="Unassembled WGS sequence"/>
</dbReference>
<feature type="region of interest" description="Disordered" evidence="1">
    <location>
        <begin position="504"/>
        <end position="536"/>
    </location>
</feature>
<evidence type="ECO:0000313" key="2">
    <source>
        <dbReference type="EMBL" id="KAG0251949.1"/>
    </source>
</evidence>